<dbReference type="InterPro" id="IPR037066">
    <property type="entry name" value="Plug_dom_sf"/>
</dbReference>
<dbReference type="FunFam" id="2.170.130.10:FF:000008">
    <property type="entry name" value="SusC/RagA family TonB-linked outer membrane protein"/>
    <property type="match status" value="1"/>
</dbReference>
<dbReference type="PROSITE" id="PS52016">
    <property type="entry name" value="TONB_DEPENDENT_REC_3"/>
    <property type="match status" value="1"/>
</dbReference>
<dbReference type="InterPro" id="IPR000531">
    <property type="entry name" value="Beta-barrel_TonB"/>
</dbReference>
<dbReference type="InterPro" id="IPR012910">
    <property type="entry name" value="Plug_dom"/>
</dbReference>
<evidence type="ECO:0000256" key="4">
    <source>
        <dbReference type="ARBA" id="ARBA00022692"/>
    </source>
</evidence>
<dbReference type="AlphaFoldDB" id="A0AA37SN59"/>
<evidence type="ECO:0000256" key="9">
    <source>
        <dbReference type="RuleBase" id="RU003357"/>
    </source>
</evidence>
<keyword evidence="13" id="KW-1185">Reference proteome</keyword>
<dbReference type="NCBIfam" id="TIGR04056">
    <property type="entry name" value="OMP_RagA_SusC"/>
    <property type="match status" value="1"/>
</dbReference>
<protein>
    <submittedName>
        <fullName evidence="12">SusC/RagA family TonB-linked outer membrane protein</fullName>
    </submittedName>
</protein>
<dbReference type="Pfam" id="PF13715">
    <property type="entry name" value="CarbopepD_reg_2"/>
    <property type="match status" value="1"/>
</dbReference>
<keyword evidence="5 9" id="KW-0798">TonB box</keyword>
<dbReference type="InterPro" id="IPR039426">
    <property type="entry name" value="TonB-dep_rcpt-like"/>
</dbReference>
<dbReference type="InterPro" id="IPR008969">
    <property type="entry name" value="CarboxyPept-like_regulatory"/>
</dbReference>
<evidence type="ECO:0000256" key="6">
    <source>
        <dbReference type="ARBA" id="ARBA00023136"/>
    </source>
</evidence>
<gene>
    <name evidence="12" type="ORF">GCM10007940_10740</name>
</gene>
<evidence type="ECO:0000259" key="10">
    <source>
        <dbReference type="Pfam" id="PF00593"/>
    </source>
</evidence>
<keyword evidence="7 8" id="KW-0998">Cell outer membrane</keyword>
<evidence type="ECO:0000256" key="2">
    <source>
        <dbReference type="ARBA" id="ARBA00022448"/>
    </source>
</evidence>
<dbReference type="Gene3D" id="2.170.130.10">
    <property type="entry name" value="TonB-dependent receptor, plug domain"/>
    <property type="match status" value="1"/>
</dbReference>
<sequence length="979" mass="107493">MLLFFSLQSYAQVTGTVKGDDGIELPGVAILIKGTNVGTTTDALGVYSLDAPTSAVLVYSYLGYVTQEVPVGTQTTIDVTMVTDAAALDEVIVVGYGTVRKSQSTGAISTIKSKDITDLPIENTQQALQGRIAGVDVMQAGSKPGTQPRVVIRGRRSFNASNDPLYVLDGIPLATGTGDINPNDVASMEVLKDASATAIYGARGANGVVLITSKRGTKGKPQVFYDAYYGVSQAHDIIKLMDGQQFADTKREAYRQNDGTIPADEAIFTAVELESIALGRSTDYVSGLLKNGNTQSHQIGFAGGNDQSQFYMSLNYYKQNGIIPNQDYNRNVLRLNLDHNITKNIKIGLSSFMNFSVRNGESFNPLGGAYRENPLGKPYEDDGTTLIFLPTEDGLRSNPFSEIVDGAIVNKRRSNRMFAGLYAEWNILSNLKYRFNFGPDFRIEKYDNFQGTFTNARRLAPPAASTGNSTAFNYTVENILSYDKSFLGSHKLNLTAVQSLQKDNFETSAISVSGVASETQQFYNLGTASIINSVGSNLSQWTILSYMGRINYSINDKYLLTATLRGDGSSRFGANTKWGYFPGIALAWNMAEEDFIKSIDAIDLMKLRVSYGSIGNQAIRPYQTQGLLTQTAYNFGDASAFGYAPNTIGNPELKWETSTTANVGLDVSLFQGRIYGSLEYYMTNTKDLLLSRNLPSSIGFTQVTTNIGKTRNQGFEGTISTVNISKSDFSWSTDFTFFTNKEEIVELYGGTEDDIGNGWFIGEPLSVIFDYEKQGIWQSNESDLAASYGGVPGEIRIVDQNNDGAINADDRVIQGSGVPKFSGGITNRLRYKNFDFSAFVYARIGQKIRSNYHTSNNTLFGRYNNIVVDYWTPTNPTNEFPKPNQNQEFPKWNSSLNIFDGSFVKVRNINLGYNVNQSALDRAGISRLRLYSSIQQPFIFSSFIYKYAGSDPETDIDASLDGNVTPAAWTATFGLNVQF</sequence>
<dbReference type="InterPro" id="IPR036942">
    <property type="entry name" value="Beta-barrel_TonB_sf"/>
</dbReference>
<comment type="caution">
    <text evidence="12">The sequence shown here is derived from an EMBL/GenBank/DDBJ whole genome shotgun (WGS) entry which is preliminary data.</text>
</comment>
<evidence type="ECO:0000256" key="8">
    <source>
        <dbReference type="PROSITE-ProRule" id="PRU01360"/>
    </source>
</evidence>
<dbReference type="Gene3D" id="2.40.170.20">
    <property type="entry name" value="TonB-dependent receptor, beta-barrel domain"/>
    <property type="match status" value="1"/>
</dbReference>
<dbReference type="Proteomes" id="UP001156666">
    <property type="component" value="Unassembled WGS sequence"/>
</dbReference>
<evidence type="ECO:0000256" key="5">
    <source>
        <dbReference type="ARBA" id="ARBA00023077"/>
    </source>
</evidence>
<dbReference type="EMBL" id="BSOH01000005">
    <property type="protein sequence ID" value="GLR16459.1"/>
    <property type="molecule type" value="Genomic_DNA"/>
</dbReference>
<comment type="subcellular location">
    <subcellularLocation>
        <location evidence="1 8">Cell outer membrane</location>
        <topology evidence="1 8">Multi-pass membrane protein</topology>
    </subcellularLocation>
</comment>
<reference evidence="12" key="1">
    <citation type="journal article" date="2014" name="Int. J. Syst. Evol. Microbiol.">
        <title>Complete genome sequence of Corynebacterium casei LMG S-19264T (=DSM 44701T), isolated from a smear-ripened cheese.</title>
        <authorList>
            <consortium name="US DOE Joint Genome Institute (JGI-PGF)"/>
            <person name="Walter F."/>
            <person name="Albersmeier A."/>
            <person name="Kalinowski J."/>
            <person name="Ruckert C."/>
        </authorList>
    </citation>
    <scope>NUCLEOTIDE SEQUENCE</scope>
    <source>
        <strain evidence="12">NBRC 108769</strain>
    </source>
</reference>
<dbReference type="InterPro" id="IPR023996">
    <property type="entry name" value="TonB-dep_OMP_SusC/RagA"/>
</dbReference>
<keyword evidence="4 8" id="KW-0812">Transmembrane</keyword>
<keyword evidence="6 8" id="KW-0472">Membrane</keyword>
<comment type="similarity">
    <text evidence="8 9">Belongs to the TonB-dependent receptor family.</text>
</comment>
<proteinExistence type="inferred from homology"/>
<dbReference type="InterPro" id="IPR023997">
    <property type="entry name" value="TonB-dep_OMP_SusC/RagA_CS"/>
</dbReference>
<dbReference type="Pfam" id="PF07715">
    <property type="entry name" value="Plug"/>
    <property type="match status" value="1"/>
</dbReference>
<organism evidence="12 13">
    <name type="scientific">Portibacter lacus</name>
    <dbReference type="NCBI Taxonomy" id="1099794"/>
    <lineage>
        <taxon>Bacteria</taxon>
        <taxon>Pseudomonadati</taxon>
        <taxon>Bacteroidota</taxon>
        <taxon>Saprospiria</taxon>
        <taxon>Saprospirales</taxon>
        <taxon>Haliscomenobacteraceae</taxon>
        <taxon>Portibacter</taxon>
    </lineage>
</organism>
<name>A0AA37SN59_9BACT</name>
<dbReference type="GO" id="GO:0009279">
    <property type="term" value="C:cell outer membrane"/>
    <property type="evidence" value="ECO:0007669"/>
    <property type="project" value="UniProtKB-SubCell"/>
</dbReference>
<dbReference type="NCBIfam" id="TIGR04057">
    <property type="entry name" value="SusC_RagA_signa"/>
    <property type="match status" value="1"/>
</dbReference>
<evidence type="ECO:0000313" key="12">
    <source>
        <dbReference type="EMBL" id="GLR16459.1"/>
    </source>
</evidence>
<feature type="domain" description="TonB-dependent receptor plug" evidence="11">
    <location>
        <begin position="101"/>
        <end position="208"/>
    </location>
</feature>
<accession>A0AA37SN59</accession>
<dbReference type="RefSeq" id="WP_235293262.1">
    <property type="nucleotide sequence ID" value="NZ_BSOH01000005.1"/>
</dbReference>
<keyword evidence="2 8" id="KW-0813">Transport</keyword>
<evidence type="ECO:0000256" key="3">
    <source>
        <dbReference type="ARBA" id="ARBA00022452"/>
    </source>
</evidence>
<dbReference type="SUPFAM" id="SSF56935">
    <property type="entry name" value="Porins"/>
    <property type="match status" value="1"/>
</dbReference>
<evidence type="ECO:0000256" key="7">
    <source>
        <dbReference type="ARBA" id="ARBA00023237"/>
    </source>
</evidence>
<evidence type="ECO:0000256" key="1">
    <source>
        <dbReference type="ARBA" id="ARBA00004571"/>
    </source>
</evidence>
<dbReference type="Pfam" id="PF00593">
    <property type="entry name" value="TonB_dep_Rec_b-barrel"/>
    <property type="match status" value="1"/>
</dbReference>
<evidence type="ECO:0000259" key="11">
    <source>
        <dbReference type="Pfam" id="PF07715"/>
    </source>
</evidence>
<reference evidence="12" key="2">
    <citation type="submission" date="2023-01" db="EMBL/GenBank/DDBJ databases">
        <title>Draft genome sequence of Portibacter lacus strain NBRC 108769.</title>
        <authorList>
            <person name="Sun Q."/>
            <person name="Mori K."/>
        </authorList>
    </citation>
    <scope>NUCLEOTIDE SEQUENCE</scope>
    <source>
        <strain evidence="12">NBRC 108769</strain>
    </source>
</reference>
<keyword evidence="3 8" id="KW-1134">Transmembrane beta strand</keyword>
<feature type="domain" description="TonB-dependent receptor-like beta-barrel" evidence="10">
    <location>
        <begin position="409"/>
        <end position="916"/>
    </location>
</feature>
<evidence type="ECO:0000313" key="13">
    <source>
        <dbReference type="Proteomes" id="UP001156666"/>
    </source>
</evidence>
<dbReference type="SUPFAM" id="SSF49464">
    <property type="entry name" value="Carboxypeptidase regulatory domain-like"/>
    <property type="match status" value="1"/>
</dbReference>